<accession>A0A085GFD0</accession>
<dbReference type="SMART" id="SM00448">
    <property type="entry name" value="REC"/>
    <property type="match status" value="1"/>
</dbReference>
<gene>
    <name evidence="7" type="ORF">GBAG_1611</name>
</gene>
<dbReference type="eggNOG" id="COG4566">
    <property type="taxonomic scope" value="Bacteria"/>
</dbReference>
<dbReference type="SUPFAM" id="SSF46894">
    <property type="entry name" value="C-terminal effector domain of the bipartite response regulators"/>
    <property type="match status" value="1"/>
</dbReference>
<dbReference type="GO" id="GO:0006355">
    <property type="term" value="P:regulation of DNA-templated transcription"/>
    <property type="evidence" value="ECO:0007669"/>
    <property type="project" value="InterPro"/>
</dbReference>
<dbReference type="PANTHER" id="PTHR44688">
    <property type="entry name" value="DNA-BINDING TRANSCRIPTIONAL ACTIVATOR DEVR_DOSR"/>
    <property type="match status" value="1"/>
</dbReference>
<keyword evidence="8" id="KW-1185">Reference proteome</keyword>
<dbReference type="Proteomes" id="UP000028653">
    <property type="component" value="Unassembled WGS sequence"/>
</dbReference>
<dbReference type="PRINTS" id="PR00038">
    <property type="entry name" value="HTHLUXR"/>
</dbReference>
<dbReference type="GO" id="GO:0000160">
    <property type="term" value="P:phosphorelay signal transduction system"/>
    <property type="evidence" value="ECO:0007669"/>
    <property type="project" value="InterPro"/>
</dbReference>
<dbReference type="Pfam" id="PF00196">
    <property type="entry name" value="GerE"/>
    <property type="match status" value="1"/>
</dbReference>
<feature type="domain" description="Response regulatory" evidence="6">
    <location>
        <begin position="4"/>
        <end position="120"/>
    </location>
</feature>
<reference evidence="7 8" key="1">
    <citation type="submission" date="2014-05" db="EMBL/GenBank/DDBJ databases">
        <title>ATOL: Assembling a taxonomically balanced genome-scale reconstruction of the evolutionary history of the Enterobacteriaceae.</title>
        <authorList>
            <person name="Plunkett G.III."/>
            <person name="Neeno-Eckwall E.C."/>
            <person name="Glasner J.D."/>
            <person name="Perna N.T."/>
        </authorList>
    </citation>
    <scope>NUCLEOTIDE SEQUENCE [LARGE SCALE GENOMIC DNA]</scope>
    <source>
        <strain evidence="7 8">ATCC 33320</strain>
    </source>
</reference>
<dbReference type="PROSITE" id="PS50043">
    <property type="entry name" value="HTH_LUXR_2"/>
    <property type="match status" value="1"/>
</dbReference>
<protein>
    <submittedName>
        <fullName evidence="7">Transcriptional activator</fullName>
    </submittedName>
</protein>
<dbReference type="STRING" id="1006004.GBAG_1611"/>
<dbReference type="GO" id="GO:0003677">
    <property type="term" value="F:DNA binding"/>
    <property type="evidence" value="ECO:0007669"/>
    <property type="project" value="UniProtKB-KW"/>
</dbReference>
<keyword evidence="1" id="KW-0805">Transcription regulation</keyword>
<feature type="domain" description="HTH luxR-type" evidence="5">
    <location>
        <begin position="136"/>
        <end position="201"/>
    </location>
</feature>
<keyword evidence="2" id="KW-0238">DNA-binding</keyword>
<dbReference type="Pfam" id="PF00072">
    <property type="entry name" value="Response_reg"/>
    <property type="match status" value="1"/>
</dbReference>
<proteinExistence type="predicted"/>
<dbReference type="AlphaFoldDB" id="A0A085GFD0"/>
<dbReference type="SUPFAM" id="SSF52172">
    <property type="entry name" value="CheY-like"/>
    <property type="match status" value="1"/>
</dbReference>
<dbReference type="Gene3D" id="1.10.10.10">
    <property type="entry name" value="Winged helix-like DNA-binding domain superfamily/Winged helix DNA-binding domain"/>
    <property type="match status" value="1"/>
</dbReference>
<name>A0A085GFD0_9ENTR</name>
<dbReference type="InterPro" id="IPR000792">
    <property type="entry name" value="Tscrpt_reg_LuxR_C"/>
</dbReference>
<dbReference type="PROSITE" id="PS50110">
    <property type="entry name" value="RESPONSE_REGULATORY"/>
    <property type="match status" value="1"/>
</dbReference>
<comment type="caution">
    <text evidence="7">The sequence shown here is derived from an EMBL/GenBank/DDBJ whole genome shotgun (WGS) entry which is preliminary data.</text>
</comment>
<dbReference type="RefSeq" id="WP_034494850.1">
    <property type="nucleotide sequence ID" value="NZ_JMPI01000023.1"/>
</dbReference>
<dbReference type="EMBL" id="JMPI01000023">
    <property type="protein sequence ID" value="KFC82425.1"/>
    <property type="molecule type" value="Genomic_DNA"/>
</dbReference>
<evidence type="ECO:0000256" key="2">
    <source>
        <dbReference type="ARBA" id="ARBA00023125"/>
    </source>
</evidence>
<sequence>MAQRIYLIDDDEAIRISLSALLATMGWETQAYDSVQSFLASQPELQHLNGCLLLDIRMPGKSGITLLESWEQRGSTLPIIMMTGHGSIDLCRRAFKNGAFEFLTKPIDADLLIETVGAAFEQQKLTQQQRESQADLQAKLATLSAREQEVMALIMQGKSNKEMARDLSLSPRTVEAHRASLFARLEINSLAKLIKVYGGLKGTT</sequence>
<evidence type="ECO:0000256" key="3">
    <source>
        <dbReference type="ARBA" id="ARBA00023163"/>
    </source>
</evidence>
<dbReference type="CDD" id="cd06170">
    <property type="entry name" value="LuxR_C_like"/>
    <property type="match status" value="1"/>
</dbReference>
<dbReference type="InterPro" id="IPR001789">
    <property type="entry name" value="Sig_transdc_resp-reg_receiver"/>
</dbReference>
<organism evidence="7 8">
    <name type="scientific">Buttiauxella agrestis ATCC 33320</name>
    <dbReference type="NCBI Taxonomy" id="1006004"/>
    <lineage>
        <taxon>Bacteria</taxon>
        <taxon>Pseudomonadati</taxon>
        <taxon>Pseudomonadota</taxon>
        <taxon>Gammaproteobacteria</taxon>
        <taxon>Enterobacterales</taxon>
        <taxon>Enterobacteriaceae</taxon>
        <taxon>Buttiauxella</taxon>
    </lineage>
</organism>
<feature type="modified residue" description="4-aspartylphosphate" evidence="4">
    <location>
        <position position="55"/>
    </location>
</feature>
<dbReference type="InterPro" id="IPR016032">
    <property type="entry name" value="Sig_transdc_resp-reg_C-effctor"/>
</dbReference>
<dbReference type="SMART" id="SM00421">
    <property type="entry name" value="HTH_LUXR"/>
    <property type="match status" value="1"/>
</dbReference>
<evidence type="ECO:0000313" key="7">
    <source>
        <dbReference type="EMBL" id="KFC82425.1"/>
    </source>
</evidence>
<keyword evidence="4" id="KW-0597">Phosphoprotein</keyword>
<dbReference type="OrthoDB" id="9802186at2"/>
<dbReference type="Gene3D" id="3.40.50.2300">
    <property type="match status" value="1"/>
</dbReference>
<evidence type="ECO:0000313" key="8">
    <source>
        <dbReference type="Proteomes" id="UP000028653"/>
    </source>
</evidence>
<evidence type="ECO:0000259" key="5">
    <source>
        <dbReference type="PROSITE" id="PS50043"/>
    </source>
</evidence>
<dbReference type="InterPro" id="IPR011006">
    <property type="entry name" value="CheY-like_superfamily"/>
</dbReference>
<dbReference type="InterPro" id="IPR036388">
    <property type="entry name" value="WH-like_DNA-bd_sf"/>
</dbReference>
<dbReference type="PANTHER" id="PTHR44688:SF16">
    <property type="entry name" value="DNA-BINDING TRANSCRIPTIONAL ACTIVATOR DEVR_DOSR"/>
    <property type="match status" value="1"/>
</dbReference>
<evidence type="ECO:0000259" key="6">
    <source>
        <dbReference type="PROSITE" id="PS50110"/>
    </source>
</evidence>
<evidence type="ECO:0000256" key="1">
    <source>
        <dbReference type="ARBA" id="ARBA00023015"/>
    </source>
</evidence>
<evidence type="ECO:0000256" key="4">
    <source>
        <dbReference type="PROSITE-ProRule" id="PRU00169"/>
    </source>
</evidence>
<keyword evidence="3" id="KW-0804">Transcription</keyword>